<keyword evidence="9" id="KW-1185">Reference proteome</keyword>
<keyword evidence="3" id="KW-0479">Metal-binding</keyword>
<dbReference type="OrthoDB" id="9802805at2"/>
<dbReference type="GO" id="GO:0010945">
    <property type="term" value="F:coenzyme A diphosphatase activity"/>
    <property type="evidence" value="ECO:0007669"/>
    <property type="project" value="InterPro"/>
</dbReference>
<accession>A0A0M0GPI5</accession>
<dbReference type="RefSeq" id="WP_053426872.1">
    <property type="nucleotide sequence ID" value="NZ_JAMQJB010000003.1"/>
</dbReference>
<dbReference type="PANTHER" id="PTHR12992:SF11">
    <property type="entry name" value="MITOCHONDRIAL COENZYME A DIPHOSPHATASE NUDT8"/>
    <property type="match status" value="1"/>
</dbReference>
<dbReference type="Proteomes" id="UP000037405">
    <property type="component" value="Unassembled WGS sequence"/>
</dbReference>
<evidence type="ECO:0000259" key="7">
    <source>
        <dbReference type="PROSITE" id="PS51462"/>
    </source>
</evidence>
<name>A0A0M0GPI5_9BACI</name>
<keyword evidence="4 8" id="KW-0378">Hydrolase</keyword>
<gene>
    <name evidence="8" type="ORF">AF331_04075</name>
</gene>
<comment type="cofactor">
    <cofactor evidence="1">
        <name>Mn(2+)</name>
        <dbReference type="ChEBI" id="CHEBI:29035"/>
    </cofactor>
</comment>
<keyword evidence="6" id="KW-0464">Manganese</keyword>
<dbReference type="Gene3D" id="3.90.79.10">
    <property type="entry name" value="Nucleoside Triphosphate Pyrophosphohydrolase"/>
    <property type="match status" value="1"/>
</dbReference>
<dbReference type="CDD" id="cd03426">
    <property type="entry name" value="NUDIX_CoAse_Nudt7"/>
    <property type="match status" value="1"/>
</dbReference>
<evidence type="ECO:0000256" key="4">
    <source>
        <dbReference type="ARBA" id="ARBA00022801"/>
    </source>
</evidence>
<dbReference type="AlphaFoldDB" id="A0A0M0GPI5"/>
<evidence type="ECO:0000256" key="2">
    <source>
        <dbReference type="ARBA" id="ARBA00001946"/>
    </source>
</evidence>
<dbReference type="GO" id="GO:0046872">
    <property type="term" value="F:metal ion binding"/>
    <property type="evidence" value="ECO:0007669"/>
    <property type="project" value="UniProtKB-KW"/>
</dbReference>
<dbReference type="InterPro" id="IPR045121">
    <property type="entry name" value="CoAse"/>
</dbReference>
<dbReference type="STRING" id="189381.GCA_900166615_03480"/>
<dbReference type="Pfam" id="PF00293">
    <property type="entry name" value="NUDIX"/>
    <property type="match status" value="1"/>
</dbReference>
<dbReference type="InterPro" id="IPR000086">
    <property type="entry name" value="NUDIX_hydrolase_dom"/>
</dbReference>
<protein>
    <submittedName>
        <fullName evidence="8">NUDIX hydrolase</fullName>
    </submittedName>
</protein>
<feature type="domain" description="Nudix hydrolase" evidence="7">
    <location>
        <begin position="21"/>
        <end position="164"/>
    </location>
</feature>
<evidence type="ECO:0000256" key="3">
    <source>
        <dbReference type="ARBA" id="ARBA00022723"/>
    </source>
</evidence>
<organism evidence="8 9">
    <name type="scientific">Rossellomorea marisflavi</name>
    <dbReference type="NCBI Taxonomy" id="189381"/>
    <lineage>
        <taxon>Bacteria</taxon>
        <taxon>Bacillati</taxon>
        <taxon>Bacillota</taxon>
        <taxon>Bacilli</taxon>
        <taxon>Bacillales</taxon>
        <taxon>Bacillaceae</taxon>
        <taxon>Rossellomorea</taxon>
    </lineage>
</organism>
<comment type="caution">
    <text evidence="8">The sequence shown here is derived from an EMBL/GenBank/DDBJ whole genome shotgun (WGS) entry which is preliminary data.</text>
</comment>
<dbReference type="InterPro" id="IPR015797">
    <property type="entry name" value="NUDIX_hydrolase-like_dom_sf"/>
</dbReference>
<dbReference type="EMBL" id="LGUE01000001">
    <property type="protein sequence ID" value="KON91683.1"/>
    <property type="molecule type" value="Genomic_DNA"/>
</dbReference>
<evidence type="ECO:0000313" key="8">
    <source>
        <dbReference type="EMBL" id="KON91683.1"/>
    </source>
</evidence>
<dbReference type="PATRIC" id="fig|189381.12.peg.923"/>
<evidence type="ECO:0000256" key="6">
    <source>
        <dbReference type="ARBA" id="ARBA00023211"/>
    </source>
</evidence>
<dbReference type="PANTHER" id="PTHR12992">
    <property type="entry name" value="NUDIX HYDROLASE"/>
    <property type="match status" value="1"/>
</dbReference>
<dbReference type="SUPFAM" id="SSF55811">
    <property type="entry name" value="Nudix"/>
    <property type="match status" value="1"/>
</dbReference>
<evidence type="ECO:0000313" key="9">
    <source>
        <dbReference type="Proteomes" id="UP000037405"/>
    </source>
</evidence>
<evidence type="ECO:0000256" key="5">
    <source>
        <dbReference type="ARBA" id="ARBA00022842"/>
    </source>
</evidence>
<evidence type="ECO:0000256" key="1">
    <source>
        <dbReference type="ARBA" id="ARBA00001936"/>
    </source>
</evidence>
<proteinExistence type="predicted"/>
<comment type="cofactor">
    <cofactor evidence="2">
        <name>Mg(2+)</name>
        <dbReference type="ChEBI" id="CHEBI:18420"/>
    </cofactor>
</comment>
<dbReference type="PROSITE" id="PS51462">
    <property type="entry name" value="NUDIX"/>
    <property type="match status" value="1"/>
</dbReference>
<reference evidence="9" key="1">
    <citation type="submission" date="2015-07" db="EMBL/GenBank/DDBJ databases">
        <title>Fjat-14235 jcm11544.</title>
        <authorList>
            <person name="Liu B."/>
            <person name="Wang J."/>
            <person name="Zhu Y."/>
            <person name="Liu G."/>
            <person name="Chen Q."/>
            <person name="Chen Z."/>
            <person name="Lan J."/>
            <person name="Che J."/>
            <person name="Ge C."/>
            <person name="Shi H."/>
            <person name="Pan Z."/>
            <person name="Liu X."/>
        </authorList>
    </citation>
    <scope>NUCLEOTIDE SEQUENCE [LARGE SCALE GENOMIC DNA]</scope>
    <source>
        <strain evidence="9">JCM 11544</strain>
    </source>
</reference>
<keyword evidence="5" id="KW-0460">Magnesium</keyword>
<sequence>MDEQKWLETFRHRKPRLLGAGSYASFGILLPLIRVDGKPHILFEVRSQDMRRQPGEICFPGGKVDPSDQGEKEAAIRETSEELGISLDEVRDVYPLDYIITPFGTMIYPFVGRIETSPEDLQPNPAEVGEVFTVPLDDLLNDEPDIYTIDVKMHPEESFPYDRIPGGKQYEWQARKMQEVFYYHEDKVIWGLTARILHHFLSELKKNQ</sequence>